<gene>
    <name evidence="1" type="ORF">A2024_07685</name>
</gene>
<comment type="caution">
    <text evidence="1">The sequence shown here is derived from an EMBL/GenBank/DDBJ whole genome shotgun (WGS) entry which is preliminary data.</text>
</comment>
<proteinExistence type="predicted"/>
<accession>A0A1F5R9M7</accession>
<dbReference type="Proteomes" id="UP000177230">
    <property type="component" value="Unassembled WGS sequence"/>
</dbReference>
<evidence type="ECO:0000313" key="2">
    <source>
        <dbReference type="Proteomes" id="UP000177230"/>
    </source>
</evidence>
<sequence>MHKLSVAVIYVQYEPEKHNGSLSFFRGMLDRIQHDFRFVIIDNKIGNKFPETLADGTILIGGDNSIYDFSGWQKGVQWIDGRNEKYDLIIFANDSYPLNINEYKGCLNSNLFYILKKYNLSAGVIYNSNYRDWRRYFVLRPDEYRIGGCSFNYWVRSNFMIMPYNVRKIMKSVNEATNNMISPEYNEQNIFSDQVSRSLQKHILTYLCPEKEEDPKYIWHSRFVLARETYQHFRIKARVLLCEKLLGPYALSSDSFFVDIRTIGILHQMDRFVPRLVCNIIHWLKTNPNRQIYYLFIFKRFIKYVRKNI</sequence>
<reference evidence="1 2" key="1">
    <citation type="journal article" date="2016" name="Nat. Commun.">
        <title>Thousands of microbial genomes shed light on interconnected biogeochemical processes in an aquifer system.</title>
        <authorList>
            <person name="Anantharaman K."/>
            <person name="Brown C.T."/>
            <person name="Hug L.A."/>
            <person name="Sharon I."/>
            <person name="Castelle C.J."/>
            <person name="Probst A.J."/>
            <person name="Thomas B.C."/>
            <person name="Singh A."/>
            <person name="Wilkins M.J."/>
            <person name="Karaoz U."/>
            <person name="Brodie E.L."/>
            <person name="Williams K.H."/>
            <person name="Hubbard S.S."/>
            <person name="Banfield J.F."/>
        </authorList>
    </citation>
    <scope>NUCLEOTIDE SEQUENCE [LARGE SCALE GENOMIC DNA]</scope>
</reference>
<evidence type="ECO:0000313" key="1">
    <source>
        <dbReference type="EMBL" id="OGF11138.1"/>
    </source>
</evidence>
<dbReference type="AlphaFoldDB" id="A0A1F5R9M7"/>
<protein>
    <submittedName>
        <fullName evidence="1">Uncharacterized protein</fullName>
    </submittedName>
</protein>
<name>A0A1F5R9M7_9BACT</name>
<organism evidence="1 2">
    <name type="scientific">Candidatus Edwardsbacteria bacterium GWF2_54_11</name>
    <dbReference type="NCBI Taxonomy" id="1817851"/>
    <lineage>
        <taxon>Bacteria</taxon>
        <taxon>Candidatus Edwardsiibacteriota</taxon>
    </lineage>
</organism>
<dbReference type="EMBL" id="MFFM01000037">
    <property type="protein sequence ID" value="OGF11138.1"/>
    <property type="molecule type" value="Genomic_DNA"/>
</dbReference>